<gene>
    <name evidence="7" type="primary">TIF32</name>
    <name evidence="10" type="ORF">KLDO_g654</name>
</gene>
<dbReference type="GO" id="GO:0033290">
    <property type="term" value="C:eukaryotic 48S preinitiation complex"/>
    <property type="evidence" value="ECO:0007669"/>
    <property type="project" value="UniProtKB-UniRule"/>
</dbReference>
<dbReference type="InterPro" id="IPR027512">
    <property type="entry name" value="EIF3A"/>
</dbReference>
<feature type="compositionally biased region" description="Acidic residues" evidence="8">
    <location>
        <begin position="522"/>
        <end position="537"/>
    </location>
</feature>
<evidence type="ECO:0000256" key="7">
    <source>
        <dbReference type="HAMAP-Rule" id="MF_03000"/>
    </source>
</evidence>
<dbReference type="Pfam" id="PF01399">
    <property type="entry name" value="PCI"/>
    <property type="match status" value="1"/>
</dbReference>
<keyword evidence="11" id="KW-1185">Reference proteome</keyword>
<evidence type="ECO:0000256" key="1">
    <source>
        <dbReference type="ARBA" id="ARBA00004496"/>
    </source>
</evidence>
<evidence type="ECO:0000256" key="2">
    <source>
        <dbReference type="ARBA" id="ARBA00022490"/>
    </source>
</evidence>
<dbReference type="PANTHER" id="PTHR14005:SF0">
    <property type="entry name" value="EUKARYOTIC TRANSLATION INITIATION FACTOR 3 SUBUNIT A"/>
    <property type="match status" value="1"/>
</dbReference>
<evidence type="ECO:0000256" key="8">
    <source>
        <dbReference type="SAM" id="MobiDB-lite"/>
    </source>
</evidence>
<comment type="subcellular location">
    <subcellularLocation>
        <location evidence="1 7">Cytoplasm</location>
    </subcellularLocation>
</comment>
<feature type="region of interest" description="Disordered" evidence="8">
    <location>
        <begin position="511"/>
        <end position="544"/>
    </location>
</feature>
<sequence length="936" mass="108129">MAPPALRPENAIRRADELVSVGEPLAALQSLFDLLSSRRSRFADAATLEPIIFKFLELGVELRKGKMIKEGLYQYKKHMQHTTEGLNSVGAVARKFINLIEVKMANVQAQADAEEESSKGEADDDLEGGVTPENLLVSVFEQEQTVGGFNNDDTSAWLRFTWESYRTTLDFLRNNSQLEITYAGVVNRTMQFCYKYNRKNEFKRLAEMLRQHLDAANYQHQRYNHHTVDLSDPDTLQRYSDQRFQQVNVSVKLELWHEAFRSIEDVHHLMRLSKRAPKPSVLVNYYENLAKIFFVSGNYLLHAAAWEKFYNLYLKNPNATEEDFEFYSSQFILSTLAIQLDDLPIAGFDPQIRLCDLLDLESKPKRTDLVAAASEARVTEKADADILKFFEILETDFNVQSAKAQLSELLPKLVEKPYFAQYVTPLRNLFIRRSIIEVSKAQSSIHLVELHEMLSLPAPFELSVFELEKYLIQAAMDDYVSISIDHETDSVFFAQDPFDAWQASLVEAAESSTSNESKGSNIEEETFEDNAADDDQTEQVFTRNSEVRSKLTDLSKILKANEDYENGSYYYRVKLVREELIRRKEEVIKLEKEAAEIRAKSNAERKKRSEVENKIAAKKALEERQRRMAEEKAAVENSMEKEAERRAEEKIERERQAIHELEMKKLIEETNANGVIHIDLKEAKTITSEKINQMVIVQVAKNKKDLTERMTVAFKRIDHLERAYRQMELPLLEKDAQLQKSKDLENYENFKRKLAESSKADFEKKKALHERLNKIYGSFSKYKEAIVTEKKEELEKLRALKKSQLEEAKQQRIEQVRKERYDARVAEIQAEIDAEQAEKEALEREEQQAKRHAEREIANRERDEIARKQREIEELLEKKNSNGRTAYTPPRSSPAQSAPAQPAPEQPAPEQSAPASNKPMSMAEKLRLKRMNAGRG</sequence>
<evidence type="ECO:0000256" key="5">
    <source>
        <dbReference type="ARBA" id="ARBA00022917"/>
    </source>
</evidence>
<comment type="subunit">
    <text evidence="7">Component of the eukaryotic translation initiation factor 3 (eIF-3) complex.</text>
</comment>
<dbReference type="InterPro" id="IPR000717">
    <property type="entry name" value="PCI_dom"/>
</dbReference>
<feature type="coiled-coil region" evidence="7">
    <location>
        <begin position="573"/>
        <end position="664"/>
    </location>
</feature>
<dbReference type="PROSITE" id="PS50250">
    <property type="entry name" value="PCI"/>
    <property type="match status" value="1"/>
</dbReference>
<proteinExistence type="inferred from homology"/>
<evidence type="ECO:0000313" key="10">
    <source>
        <dbReference type="EMBL" id="CDO92334.1"/>
    </source>
</evidence>
<dbReference type="GO" id="GO:0071540">
    <property type="term" value="C:eukaryotic translation initiation factor 3 complex, eIF3e"/>
    <property type="evidence" value="ECO:0007669"/>
    <property type="project" value="TreeGrafter"/>
</dbReference>
<dbReference type="GO" id="GO:0071541">
    <property type="term" value="C:eukaryotic translation initiation factor 3 complex, eIF3m"/>
    <property type="evidence" value="ECO:0007669"/>
    <property type="project" value="TreeGrafter"/>
</dbReference>
<accession>A0A0A8L2B3</accession>
<evidence type="ECO:0000256" key="3">
    <source>
        <dbReference type="ARBA" id="ARBA00022540"/>
    </source>
</evidence>
<organism evidence="10 11">
    <name type="scientific">Kluyveromyces dobzhanskii CBS 2104</name>
    <dbReference type="NCBI Taxonomy" id="1427455"/>
    <lineage>
        <taxon>Eukaryota</taxon>
        <taxon>Fungi</taxon>
        <taxon>Dikarya</taxon>
        <taxon>Ascomycota</taxon>
        <taxon>Saccharomycotina</taxon>
        <taxon>Saccharomycetes</taxon>
        <taxon>Saccharomycetales</taxon>
        <taxon>Saccharomycetaceae</taxon>
        <taxon>Kluyveromyces</taxon>
    </lineage>
</organism>
<keyword evidence="4 7" id="KW-0694">RNA-binding</keyword>
<feature type="domain" description="PCI" evidence="9">
    <location>
        <begin position="324"/>
        <end position="498"/>
    </location>
</feature>
<dbReference type="InterPro" id="IPR054711">
    <property type="entry name" value="eIF3a_PCI_TPR-like"/>
</dbReference>
<dbReference type="GO" id="GO:0016282">
    <property type="term" value="C:eukaryotic 43S preinitiation complex"/>
    <property type="evidence" value="ECO:0007669"/>
    <property type="project" value="UniProtKB-UniRule"/>
</dbReference>
<dbReference type="GO" id="GO:0043614">
    <property type="term" value="C:multi-eIF complex"/>
    <property type="evidence" value="ECO:0007669"/>
    <property type="project" value="TreeGrafter"/>
</dbReference>
<dbReference type="Gene3D" id="4.10.860.10">
    <property type="entry name" value="UVR domain"/>
    <property type="match status" value="1"/>
</dbReference>
<comment type="similarity">
    <text evidence="7">Belongs to the eIF-3 subunit A family.</text>
</comment>
<reference evidence="10 11" key="1">
    <citation type="submission" date="2014-03" db="EMBL/GenBank/DDBJ databases">
        <title>The genome of Kluyveromyces dobzhanskii.</title>
        <authorList>
            <person name="Nystedt B."/>
            <person name="Astrom S."/>
        </authorList>
    </citation>
    <scope>NUCLEOTIDE SEQUENCE [LARGE SCALE GENOMIC DNA]</scope>
    <source>
        <strain evidence="10 11">CBS 2104</strain>
    </source>
</reference>
<dbReference type="GO" id="GO:0003729">
    <property type="term" value="F:mRNA binding"/>
    <property type="evidence" value="ECO:0007669"/>
    <property type="project" value="TreeGrafter"/>
</dbReference>
<dbReference type="Proteomes" id="UP000031516">
    <property type="component" value="Unassembled WGS sequence"/>
</dbReference>
<dbReference type="GO" id="GO:0003743">
    <property type="term" value="F:translation initiation factor activity"/>
    <property type="evidence" value="ECO:0007669"/>
    <property type="project" value="UniProtKB-UniRule"/>
</dbReference>
<feature type="compositionally biased region" description="Basic and acidic residues" evidence="8">
    <location>
        <begin position="836"/>
        <end position="880"/>
    </location>
</feature>
<keyword evidence="6 7" id="KW-0175">Coiled coil</keyword>
<keyword evidence="2 7" id="KW-0963">Cytoplasm</keyword>
<feature type="compositionally biased region" description="Polar residues" evidence="8">
    <location>
        <begin position="511"/>
        <end position="520"/>
    </location>
</feature>
<dbReference type="GO" id="GO:0002188">
    <property type="term" value="P:translation reinitiation"/>
    <property type="evidence" value="ECO:0007669"/>
    <property type="project" value="TreeGrafter"/>
</dbReference>
<dbReference type="GO" id="GO:0001732">
    <property type="term" value="P:formation of cytoplasmic translation initiation complex"/>
    <property type="evidence" value="ECO:0007669"/>
    <property type="project" value="UniProtKB-UniRule"/>
</dbReference>
<keyword evidence="3 7" id="KW-0396">Initiation factor</keyword>
<evidence type="ECO:0000256" key="4">
    <source>
        <dbReference type="ARBA" id="ARBA00022884"/>
    </source>
</evidence>
<dbReference type="FunFam" id="4.10.860.10:FF:000001">
    <property type="entry name" value="Eukaryotic translation initiation factor 3 subunit A"/>
    <property type="match status" value="1"/>
</dbReference>
<evidence type="ECO:0000256" key="6">
    <source>
        <dbReference type="ARBA" id="ARBA00023054"/>
    </source>
</evidence>
<evidence type="ECO:0000259" key="9">
    <source>
        <dbReference type="PROSITE" id="PS50250"/>
    </source>
</evidence>
<evidence type="ECO:0000313" key="11">
    <source>
        <dbReference type="Proteomes" id="UP000031516"/>
    </source>
</evidence>
<dbReference type="EMBL" id="CCBQ010000013">
    <property type="protein sequence ID" value="CDO92334.1"/>
    <property type="molecule type" value="Genomic_DNA"/>
</dbReference>
<dbReference type="Pfam" id="PF22591">
    <property type="entry name" value="eIF3a_PCI_TPR-like"/>
    <property type="match status" value="1"/>
</dbReference>
<dbReference type="PANTHER" id="PTHR14005">
    <property type="entry name" value="EUKARYOTIC TRANSLATION INITIATION FACTOR 3, THETA SUBUNIT"/>
    <property type="match status" value="1"/>
</dbReference>
<comment type="caution">
    <text evidence="10">The sequence shown here is derived from an EMBL/GenBank/DDBJ whole genome shotgun (WGS) entry which is preliminary data.</text>
</comment>
<dbReference type="Gene3D" id="1.25.40.860">
    <property type="match status" value="1"/>
</dbReference>
<comment type="function">
    <text evidence="7">RNA-binding component of the eukaryotic translation initiation factor 3 (eIF-3) complex, which is involved in protein synthesis of a specialized repertoire of mRNAs and, together with other initiation factors, stimulates binding of mRNA and methionyl-tRNAi to the 40S ribosome. The eIF-3 complex specifically targets and initiates translation of a subset of mRNAs involved in cell proliferation.</text>
</comment>
<dbReference type="SMART" id="SM00088">
    <property type="entry name" value="PINT"/>
    <property type="match status" value="1"/>
</dbReference>
<protein>
    <recommendedName>
        <fullName evidence="7">Eukaryotic translation initiation factor 3 subunit A</fullName>
        <shortName evidence="7">eIF3a</shortName>
    </recommendedName>
    <alternativeName>
        <fullName evidence="7">Eukaryotic translation initiation factor 3 110 kDa subunit homolog</fullName>
        <shortName evidence="7">eIF3 p110</shortName>
    </alternativeName>
    <alternativeName>
        <fullName evidence="7">Translation initiation factor eIF3, p110 subunit homolog</fullName>
    </alternativeName>
</protein>
<dbReference type="AlphaFoldDB" id="A0A0A8L2B3"/>
<dbReference type="HAMAP" id="MF_03000">
    <property type="entry name" value="eIF3a"/>
    <property type="match status" value="1"/>
</dbReference>
<keyword evidence="5 7" id="KW-0648">Protein biosynthesis</keyword>
<dbReference type="OrthoDB" id="18884at2759"/>
<feature type="region of interest" description="Disordered" evidence="8">
    <location>
        <begin position="836"/>
        <end position="936"/>
    </location>
</feature>
<feature type="compositionally biased region" description="Basic residues" evidence="8">
    <location>
        <begin position="927"/>
        <end position="936"/>
    </location>
</feature>
<name>A0A0A8L2B3_9SACH</name>